<dbReference type="EMBL" id="PPSX01000013">
    <property type="protein sequence ID" value="RZQ54463.1"/>
    <property type="molecule type" value="Genomic_DNA"/>
</dbReference>
<accession>A0A4Q7IPY3</accession>
<evidence type="ECO:0000313" key="3">
    <source>
        <dbReference type="EMBL" id="RZQ54463.1"/>
    </source>
</evidence>
<dbReference type="RefSeq" id="WP_130254268.1">
    <property type="nucleotide sequence ID" value="NZ_PPSX01000013.1"/>
</dbReference>
<evidence type="ECO:0000313" key="4">
    <source>
        <dbReference type="Proteomes" id="UP000291338"/>
    </source>
</evidence>
<evidence type="ECO:0000259" key="2">
    <source>
        <dbReference type="Pfam" id="PF03572"/>
    </source>
</evidence>
<proteinExistence type="predicted"/>
<protein>
    <recommendedName>
        <fullName evidence="2">Tail specific protease domain-containing protein</fullName>
    </recommendedName>
</protein>
<evidence type="ECO:0000256" key="1">
    <source>
        <dbReference type="SAM" id="SignalP"/>
    </source>
</evidence>
<organism evidence="3 4">
    <name type="scientific">Pseudoalteromonas phenolica</name>
    <dbReference type="NCBI Taxonomy" id="161398"/>
    <lineage>
        <taxon>Bacteria</taxon>
        <taxon>Pseudomonadati</taxon>
        <taxon>Pseudomonadota</taxon>
        <taxon>Gammaproteobacteria</taxon>
        <taxon>Alteromonadales</taxon>
        <taxon>Pseudoalteromonadaceae</taxon>
        <taxon>Pseudoalteromonas</taxon>
    </lineage>
</organism>
<comment type="caution">
    <text evidence="3">The sequence shown here is derived from an EMBL/GenBank/DDBJ whole genome shotgun (WGS) entry which is preliminary data.</text>
</comment>
<dbReference type="Pfam" id="PF03572">
    <property type="entry name" value="Peptidase_S41"/>
    <property type="match status" value="1"/>
</dbReference>
<feature type="signal peptide" evidence="1">
    <location>
        <begin position="1"/>
        <end position="36"/>
    </location>
</feature>
<dbReference type="AlphaFoldDB" id="A0A4Q7IPY3"/>
<dbReference type="Gene3D" id="3.90.226.10">
    <property type="entry name" value="2-enoyl-CoA Hydratase, Chain A, domain 1"/>
    <property type="match status" value="1"/>
</dbReference>
<dbReference type="InterPro" id="IPR005151">
    <property type="entry name" value="Tail-specific_protease"/>
</dbReference>
<sequence>MITQLRQTTTKNNFISKLKTTLASSLLLLSSQASYAANALGHFSQTYTAAEIHADLTQWENWLHSTHPDLTHSIDDIDAFYAQIAALRSSITTPMTGEALWRELAKLNATMADGHLSFSAGKYAQWREWVANGARLFPFEIAIKSERLFIKSKLGGEASPYQGQQITNINGTPASEVLSALLQRTEGDNLAFRKALLSLRFPMIYRMQYGQQDNFEVTLATENTSTTLSLSALNIAPHSIKVKPFEHYFNLQLLEDQQAILTVKSFGWDEPKKYFQFMEQAFKKIKANNTQHLLIDISENTGGDDIYWMDGILKYIAQQAYKQGSHYIGKILAKYRDPGEVIGSVVTGSLTRMIQPEKNHSLLYTGKVSVITGPLTYSSAVLFANTIQDHQFAKLIGTPTGGRSTQSGGIQFLTLKNTQLSAVAPRFVLARPSGEKQMTPVQPDIALTHDYLDDTSLIKQALTQKL</sequence>
<name>A0A4Q7IPY3_9GAMM</name>
<dbReference type="Proteomes" id="UP000291338">
    <property type="component" value="Unassembled WGS sequence"/>
</dbReference>
<gene>
    <name evidence="3" type="ORF">C1E23_03625</name>
</gene>
<dbReference type="GO" id="GO:0008236">
    <property type="term" value="F:serine-type peptidase activity"/>
    <property type="evidence" value="ECO:0007669"/>
    <property type="project" value="InterPro"/>
</dbReference>
<reference evidence="3 4" key="1">
    <citation type="submission" date="2018-01" db="EMBL/GenBank/DDBJ databases">
        <title>Co-occurrence of chitin degradation, pigmentation and bioactivity in marine Pseudoalteromonas.</title>
        <authorList>
            <person name="Paulsen S."/>
            <person name="Gram L."/>
            <person name="Machado H."/>
        </authorList>
    </citation>
    <scope>NUCLEOTIDE SEQUENCE [LARGE SCALE GENOMIC DNA]</scope>
    <source>
        <strain evidence="3 4">S3898</strain>
    </source>
</reference>
<dbReference type="InterPro" id="IPR029045">
    <property type="entry name" value="ClpP/crotonase-like_dom_sf"/>
</dbReference>
<feature type="domain" description="Tail specific protease" evidence="2">
    <location>
        <begin position="259"/>
        <end position="446"/>
    </location>
</feature>
<keyword evidence="1" id="KW-0732">Signal</keyword>
<feature type="chain" id="PRO_5021018709" description="Tail specific protease domain-containing protein" evidence="1">
    <location>
        <begin position="37"/>
        <end position="466"/>
    </location>
</feature>
<dbReference type="SUPFAM" id="SSF52096">
    <property type="entry name" value="ClpP/crotonase"/>
    <property type="match status" value="1"/>
</dbReference>
<dbReference type="GO" id="GO:0006508">
    <property type="term" value="P:proteolysis"/>
    <property type="evidence" value="ECO:0007669"/>
    <property type="project" value="InterPro"/>
</dbReference>